<evidence type="ECO:0000313" key="2">
    <source>
        <dbReference type="EMBL" id="GHP04500.1"/>
    </source>
</evidence>
<comment type="caution">
    <text evidence="2">The sequence shown here is derived from an EMBL/GenBank/DDBJ whole genome shotgun (WGS) entry which is preliminary data.</text>
</comment>
<sequence>MSAAALLDDSLITTRITTMNDSMDVSGVSVLDMRDGTVLCRSTMLKADHFPGCQSKRLSPQIPGAPNFRSVPNLPIYGVGAPTLGGARNVLSQIRDMHGKSTNVLWHNMREEPVLYVHGRPYVVREASKPFANVEYRGIAASRLEAMERQLRRDVLAEAARYGGRIMVTEETDDMQVVSVWRDVDASVVFTPLEMYEHHLAAEFQVDYLRVPLTDEKAPTAAACDILVDRLASSWREGGGIAVVFNCQMGRGRTTTGMAIATIVLASATPSLLPSPEPPIAASPSSLSASPPDGSVQVGTDVLNGMYPVVRSLVRALEHGHHAKDLLDRVLDECGKFQNLRDAIQTMRDDLQNEHDDRRKSENLSRCADYLERYAVLLLFSSYVLAECGERQQSIPATASPPPSFTDWWKSRPELQSVLNRLLRRDPLAALLLHKGPSAPLSKTSTQEAMDVVAERKGGVLGQFTIIKEDHFPNCQYTELEPRFYPQAPNFRQADTKPVYGVAIPTAQGVRDVLAAAGCYCGDGAHPCNWHNLREEAVVYLKGSPYVLREAHRPYHNIEEYEGIDAQRLEGMEERLRLDILAEARGYGGRLLVSRESVDGSLYDTWLELDDADIQTPKHVFDQLVAKGVPVTYARVPMTDGQPPKLRDLDQVTDNVRRSVNESGVFPALVFSCQLGRGRTTTGMIVGCLLHNRLSAALGDGGGGGGRSESLTKSHSLLEDAATSSPRPSTEDGDFSFDATIGAGMRRNASRDSLASSLTSDDDYLLGGGSACSSPDMFTHKSRRAWNRRNRWYPLEMGFYAPVRWLCQVLDSGEVVKAGVDAVTDLCGALLNVRTAPLFESGLVRAVQGPHAKMSSGYTTNEESAMPQDEEEYRRDRIRRTSNLQRGAQLLQRYYLLVAYAWWLECRMDMPEESPHAIEAIGDGGERHLPGEKSFEDWMSTRPEVLAMRNSIFSNPALALAPPVPVSEQVRGLEGLLDGEEARPEGIDAWAGPAEGDASLPSVPPREQVSVLRSRKGSVLGRRTILKLYHFPGVEQQGVASSGDLPPLIGVPNACVIPATMGRRTRIVAAAVPTREGMSNLVRVLETRRTGAAIVLADLREDAVVYLNGNPYVLRDLDRPQSELGYAGMSPDSLVKLETRLMDDVLTEARTRQDRILVHAEAPSALGKGGLLKGPAGIGANASDSTHIMGASTPGHEVRAYYATLQNAETPEAFFSSFGATGVALQYQRVPLSRARRPAVADVDRIHEAVRSGMGAEASAEDRTVLFVSHTGLGTSVRFACIAAVLALSSSTELMASDPADGAASEDDAELPAIRTVARALPHGSACLRAVNRVMSELAPLIGDLRQDIAECQRTAKAGGWPKTPSRKAAEAAALGLNYIKRVFHLVTFASFLCESSLKADAGALRYSEWFAKRDELSTFEANFSIL</sequence>
<keyword evidence="3" id="KW-1185">Reference proteome</keyword>
<proteinExistence type="predicted"/>
<dbReference type="EMBL" id="BNJQ01000008">
    <property type="protein sequence ID" value="GHP04500.1"/>
    <property type="molecule type" value="Genomic_DNA"/>
</dbReference>
<feature type="region of interest" description="Disordered" evidence="1">
    <location>
        <begin position="274"/>
        <end position="294"/>
    </location>
</feature>
<dbReference type="Proteomes" id="UP000660262">
    <property type="component" value="Unassembled WGS sequence"/>
</dbReference>
<feature type="region of interest" description="Disordered" evidence="1">
    <location>
        <begin position="700"/>
        <end position="737"/>
    </location>
</feature>
<evidence type="ECO:0008006" key="4">
    <source>
        <dbReference type="Google" id="ProtNLM"/>
    </source>
</evidence>
<feature type="region of interest" description="Disordered" evidence="1">
    <location>
        <begin position="853"/>
        <end position="873"/>
    </location>
</feature>
<dbReference type="SMART" id="SM01301">
    <property type="entry name" value="PTPlike_phytase"/>
    <property type="match status" value="3"/>
</dbReference>
<accession>A0A830HFC0</accession>
<dbReference type="PANTHER" id="PTHR23339">
    <property type="entry name" value="TYROSINE SPECIFIC PROTEIN PHOSPHATASE AND DUAL SPECIFICITY PROTEIN PHOSPHATASE"/>
    <property type="match status" value="1"/>
</dbReference>
<evidence type="ECO:0000256" key="1">
    <source>
        <dbReference type="SAM" id="MobiDB-lite"/>
    </source>
</evidence>
<reference evidence="2" key="1">
    <citation type="submission" date="2020-10" db="EMBL/GenBank/DDBJ databases">
        <title>Unveiling of a novel bifunctional photoreceptor, Dualchrome1, isolated from a cosmopolitan green alga.</title>
        <authorList>
            <person name="Suzuki S."/>
            <person name="Kawachi M."/>
        </authorList>
    </citation>
    <scope>NUCLEOTIDE SEQUENCE</scope>
    <source>
        <strain evidence="2">NIES 2893</strain>
    </source>
</reference>
<organism evidence="2 3">
    <name type="scientific">Pycnococcus provasolii</name>
    <dbReference type="NCBI Taxonomy" id="41880"/>
    <lineage>
        <taxon>Eukaryota</taxon>
        <taxon>Viridiplantae</taxon>
        <taxon>Chlorophyta</taxon>
        <taxon>Pseudoscourfieldiophyceae</taxon>
        <taxon>Pseudoscourfieldiales</taxon>
        <taxon>Pycnococcaceae</taxon>
        <taxon>Pycnococcus</taxon>
    </lineage>
</organism>
<gene>
    <name evidence="2" type="ORF">PPROV_000325400</name>
</gene>
<name>A0A830HFC0_9CHLO</name>
<dbReference type="Gene3D" id="3.90.190.10">
    <property type="entry name" value="Protein tyrosine phosphatase superfamily"/>
    <property type="match status" value="3"/>
</dbReference>
<dbReference type="CDD" id="cd14496">
    <property type="entry name" value="PTP_paladin"/>
    <property type="match status" value="1"/>
</dbReference>
<dbReference type="InterPro" id="IPR050561">
    <property type="entry name" value="PTP"/>
</dbReference>
<feature type="compositionally biased region" description="Low complexity" evidence="1">
    <location>
        <begin position="282"/>
        <end position="292"/>
    </location>
</feature>
<protein>
    <recommendedName>
        <fullName evidence="4">Tyrosine specific protein phosphatases domain-containing protein</fullName>
    </recommendedName>
</protein>
<dbReference type="InterPro" id="IPR029021">
    <property type="entry name" value="Prot-tyrosine_phosphatase-like"/>
</dbReference>
<dbReference type="Pfam" id="PF14566">
    <property type="entry name" value="PTPlike_phytase"/>
    <property type="match status" value="3"/>
</dbReference>
<evidence type="ECO:0000313" key="3">
    <source>
        <dbReference type="Proteomes" id="UP000660262"/>
    </source>
</evidence>
<dbReference type="SUPFAM" id="SSF52799">
    <property type="entry name" value="(Phosphotyrosine protein) phosphatases II"/>
    <property type="match status" value="2"/>
</dbReference>
<dbReference type="OrthoDB" id="66369at2759"/>